<dbReference type="InterPro" id="IPR004480">
    <property type="entry name" value="Monothiol_GRX-rel"/>
</dbReference>
<dbReference type="Proteomes" id="UP000239649">
    <property type="component" value="Unassembled WGS sequence"/>
</dbReference>
<reference evidence="6 7" key="1">
    <citation type="journal article" date="2018" name="Plant J.">
        <title>Genome sequences of Chlorella sorokiniana UTEX 1602 and Micractinium conductrix SAG 241.80: implications to maltose excretion by a green alga.</title>
        <authorList>
            <person name="Arriola M.B."/>
            <person name="Velmurugan N."/>
            <person name="Zhang Y."/>
            <person name="Plunkett M.H."/>
            <person name="Hondzo H."/>
            <person name="Barney B.M."/>
        </authorList>
    </citation>
    <scope>NUCLEOTIDE SEQUENCE [LARGE SCALE GENOMIC DNA]</scope>
    <source>
        <strain evidence="6 7">SAG 241.80</strain>
    </source>
</reference>
<dbReference type="SUPFAM" id="SSF52833">
    <property type="entry name" value="Thioredoxin-like"/>
    <property type="match status" value="1"/>
</dbReference>
<name>A0A2P6VRJ3_9CHLO</name>
<sequence>MQSLTMRVSVACAAAPRPQAGRAAAAAAPAAATLPARPRAQRRAEGLRRVAAQAGEAAPAEQLQSFATTEPQRVRGGDGQLAPMPGTPGVYAVYDSTGDLQYVGISRKVAVSMATHAEALPEQLVFAAKVLELPDAGKDELQAAWKQWMQEAVAETGAIPPGNAPGQTLWQQRRARASKPEIKLTPGKGVQDLTCSLEDLIDQVVKNCKVVAFVKGTRTQPQCGFSHQVLTILTESGADFEVVNVLDEIYNPGLREAIKTYSAWPTIPQIYIGGEFVGGADIFVQMHGSGELKQALTAAGAVKA</sequence>
<dbReference type="EMBL" id="LHPF02000001">
    <property type="protein sequence ID" value="PSC76690.1"/>
    <property type="molecule type" value="Genomic_DNA"/>
</dbReference>
<keyword evidence="3" id="KW-0408">Iron</keyword>
<proteinExistence type="inferred from homology"/>
<dbReference type="GO" id="GO:0051536">
    <property type="term" value="F:iron-sulfur cluster binding"/>
    <property type="evidence" value="ECO:0007669"/>
    <property type="project" value="UniProtKB-KW"/>
</dbReference>
<keyword evidence="7" id="KW-1185">Reference proteome</keyword>
<dbReference type="PROSITE" id="PS51354">
    <property type="entry name" value="GLUTAREDOXIN_2"/>
    <property type="match status" value="1"/>
</dbReference>
<dbReference type="CDD" id="cd03028">
    <property type="entry name" value="GRX_PICOT_like"/>
    <property type="match status" value="1"/>
</dbReference>
<evidence type="ECO:0000256" key="1">
    <source>
        <dbReference type="ARBA" id="ARBA00008983"/>
    </source>
</evidence>
<dbReference type="GO" id="GO:0005759">
    <property type="term" value="C:mitochondrial matrix"/>
    <property type="evidence" value="ECO:0007669"/>
    <property type="project" value="TreeGrafter"/>
</dbReference>
<evidence type="ECO:0000313" key="6">
    <source>
        <dbReference type="EMBL" id="PSC76690.1"/>
    </source>
</evidence>
<keyword evidence="2" id="KW-0479">Metal-binding</keyword>
<accession>A0A2P6VRJ3</accession>
<dbReference type="OrthoDB" id="415696at2759"/>
<organism evidence="6 7">
    <name type="scientific">Micractinium conductrix</name>
    <dbReference type="NCBI Taxonomy" id="554055"/>
    <lineage>
        <taxon>Eukaryota</taxon>
        <taxon>Viridiplantae</taxon>
        <taxon>Chlorophyta</taxon>
        <taxon>core chlorophytes</taxon>
        <taxon>Trebouxiophyceae</taxon>
        <taxon>Chlorellales</taxon>
        <taxon>Chlorellaceae</taxon>
        <taxon>Chlorella clade</taxon>
        <taxon>Micractinium</taxon>
    </lineage>
</organism>
<dbReference type="InterPro" id="IPR036249">
    <property type="entry name" value="Thioredoxin-like_sf"/>
</dbReference>
<dbReference type="Gene3D" id="3.40.30.10">
    <property type="entry name" value="Glutaredoxin"/>
    <property type="match status" value="1"/>
</dbReference>
<feature type="domain" description="Glutaredoxin" evidence="5">
    <location>
        <begin position="210"/>
        <end position="277"/>
    </location>
</feature>
<gene>
    <name evidence="6" type="primary">g21</name>
    <name evidence="6" type="ORF">C2E20_0021</name>
</gene>
<dbReference type="PANTHER" id="PTHR10293:SF45">
    <property type="entry name" value="BIFUNCTIONAL MONOTHIOL GLUTAREDOXIN-S16, CHLOROPLASTIC"/>
    <property type="match status" value="1"/>
</dbReference>
<evidence type="ECO:0000313" key="7">
    <source>
        <dbReference type="Proteomes" id="UP000239649"/>
    </source>
</evidence>
<dbReference type="PANTHER" id="PTHR10293">
    <property type="entry name" value="GLUTAREDOXIN FAMILY MEMBER"/>
    <property type="match status" value="1"/>
</dbReference>
<dbReference type="STRING" id="554055.A0A2P6VRJ3"/>
<dbReference type="InterPro" id="IPR002109">
    <property type="entry name" value="Glutaredoxin"/>
</dbReference>
<evidence type="ECO:0000256" key="4">
    <source>
        <dbReference type="ARBA" id="ARBA00023014"/>
    </source>
</evidence>
<protein>
    <submittedName>
        <fullName evidence="6">Monothiol glutaredoxin-chloroplastic</fullName>
    </submittedName>
</protein>
<comment type="caution">
    <text evidence="6">The sequence shown here is derived from an EMBL/GenBank/DDBJ whole genome shotgun (WGS) entry which is preliminary data.</text>
</comment>
<comment type="similarity">
    <text evidence="1">Belongs to the glutaredoxin family. CGFS subfamily.</text>
</comment>
<evidence type="ECO:0000256" key="2">
    <source>
        <dbReference type="ARBA" id="ARBA00022723"/>
    </source>
</evidence>
<dbReference type="AlphaFoldDB" id="A0A2P6VRJ3"/>
<dbReference type="Pfam" id="PF00462">
    <property type="entry name" value="Glutaredoxin"/>
    <property type="match status" value="1"/>
</dbReference>
<evidence type="ECO:0000256" key="3">
    <source>
        <dbReference type="ARBA" id="ARBA00023004"/>
    </source>
</evidence>
<keyword evidence="4" id="KW-0411">Iron-sulfur</keyword>
<dbReference type="GO" id="GO:0046872">
    <property type="term" value="F:metal ion binding"/>
    <property type="evidence" value="ECO:0007669"/>
    <property type="project" value="UniProtKB-KW"/>
</dbReference>
<evidence type="ECO:0000259" key="5">
    <source>
        <dbReference type="Pfam" id="PF00462"/>
    </source>
</evidence>
<dbReference type="InterPro" id="IPR033658">
    <property type="entry name" value="GRX_PICOT-like"/>
</dbReference>